<evidence type="ECO:0000313" key="2">
    <source>
        <dbReference type="Proteomes" id="UP000494255"/>
    </source>
</evidence>
<proteinExistence type="predicted"/>
<dbReference type="RefSeq" id="WP_175052809.1">
    <property type="nucleotide sequence ID" value="NZ_CADIKC010000007.1"/>
</dbReference>
<gene>
    <name evidence="1" type="ORF">LMG24238_04978</name>
</gene>
<accession>A0A6J5C197</accession>
<sequence length="162" mass="17221">MWLTNWELGNDPVAPPPMLTGIKAEAGVFVPDMCVECYMAWKAEPVGKLFGSELSAIVPAWGETTELMLSDQAQVPYPVLVPDLTSSAKRATLYSSLFKGGSGDGGIVKCGGRSLMRASAMLSMKTTEMNAVSWPGQEGSETGPYAWRTLLTDINNAGGIDA</sequence>
<dbReference type="Proteomes" id="UP000494255">
    <property type="component" value="Unassembled WGS sequence"/>
</dbReference>
<organism evidence="1 2">
    <name type="scientific">Paraburkholderia sediminicola</name>
    <dbReference type="NCBI Taxonomy" id="458836"/>
    <lineage>
        <taxon>Bacteria</taxon>
        <taxon>Pseudomonadati</taxon>
        <taxon>Pseudomonadota</taxon>
        <taxon>Betaproteobacteria</taxon>
        <taxon>Burkholderiales</taxon>
        <taxon>Burkholderiaceae</taxon>
        <taxon>Paraburkholderia</taxon>
    </lineage>
</organism>
<reference evidence="1 2" key="1">
    <citation type="submission" date="2020-04" db="EMBL/GenBank/DDBJ databases">
        <authorList>
            <person name="De Canck E."/>
        </authorList>
    </citation>
    <scope>NUCLEOTIDE SEQUENCE [LARGE SCALE GENOMIC DNA]</scope>
    <source>
        <strain evidence="1 2">LMG 24238</strain>
    </source>
</reference>
<keyword evidence="2" id="KW-1185">Reference proteome</keyword>
<protein>
    <submittedName>
        <fullName evidence="1">Uncharacterized protein</fullName>
    </submittedName>
</protein>
<dbReference type="AlphaFoldDB" id="A0A6J5C197"/>
<dbReference type="GeneID" id="97043575"/>
<dbReference type="EMBL" id="CADIKC010000007">
    <property type="protein sequence ID" value="CAB3721882.1"/>
    <property type="molecule type" value="Genomic_DNA"/>
</dbReference>
<name>A0A6J5C197_9BURK</name>
<evidence type="ECO:0000313" key="1">
    <source>
        <dbReference type="EMBL" id="CAB3721882.1"/>
    </source>
</evidence>